<evidence type="ECO:0000313" key="2">
    <source>
        <dbReference type="EMBL" id="KAJ7785213.1"/>
    </source>
</evidence>
<dbReference type="SUPFAM" id="SSF48452">
    <property type="entry name" value="TPR-like"/>
    <property type="match status" value="1"/>
</dbReference>
<evidence type="ECO:0000259" key="1">
    <source>
        <dbReference type="Pfam" id="PF20703"/>
    </source>
</evidence>
<proteinExistence type="predicted"/>
<dbReference type="PANTHER" id="PTHR47691">
    <property type="entry name" value="REGULATOR-RELATED"/>
    <property type="match status" value="1"/>
</dbReference>
<dbReference type="InterPro" id="IPR049052">
    <property type="entry name" value="nSTAND1"/>
</dbReference>
<evidence type="ECO:0000313" key="3">
    <source>
        <dbReference type="Proteomes" id="UP001215280"/>
    </source>
</evidence>
<sequence>MRHEELVQLFTGKAEGADSDTVSKFSSNLFNLGNSTTSLVLLPANPKIFHGRDVQVNDLVHLLLQDSARAAILGPGGIGKTSLATAVLHHPDVSARYTHRHFISCESAGNHDDLVSIIVSHLGLEPARNATKHLLRHFSGCPSSILLLDNLETCWESLGSRSQVEEFLSLLTDIPHLALLITMRGAERPAKVRWTRPFLPPLEPLSDAAAMQIFADITDQARDDANTVRELLGLTSNLPLAISLVANIAAFEGHETVLSRWREEKTKLFSEGPDKRSNLDLSINLSLSSPRMADSLGAHQLLSLLSLLPDGISETELLQCNLPILDMGRSKTTLVRTSLAYVDQDKRFRVLAPIREYIQKHNPPSPKLGRPLRSHFHGIISLWKDYQHLSSASTNLRMAANVGNFQAVLTHGLHDDEPDLTETLYSIIAFDRFCRIAQRRSSGMLEYVPAYLERLGDHRLHATYLREFLVTWQYHPIPDLNALEESAIRHSRAAGDLAGEGKLFVSLGAYARSHDNNIPKALKYYETAMNLSKQVQDTQTQCVALREAAESNWQLGKYREAQILTSEMRQLAQIHGHFFLEAQAIRVELLCRVSRGDLASCIQLSGEARALLAFCGLQGSGLDLALLNSDAQVHFQKTEYTESRDLYSRTSADQPPLGLAYDRLNLAFIDIELGVEPNKVRRDLDGIRSSLESIMNPPGITICEVFQAYLDIQEGLQVKARLSLERSFALTRGNDQEISILCLTKLGDITCQMSDIHTTFGWTLVLFAFALKGKNTIAVHHALRCLGDIFVAYGDDDTALSLFQIALDGFTAMDIHRSKGYCTFGMAEILHRRGDRKKAVELWQLARGLFIRSSQNQDVVRIDERLVTFSPLT</sequence>
<dbReference type="Proteomes" id="UP001215280">
    <property type="component" value="Unassembled WGS sequence"/>
</dbReference>
<keyword evidence="3" id="KW-1185">Reference proteome</keyword>
<protein>
    <recommendedName>
        <fullName evidence="1">Novel STAND NTPase 1 domain-containing protein</fullName>
    </recommendedName>
</protein>
<dbReference type="Pfam" id="PF20703">
    <property type="entry name" value="nSTAND1"/>
    <property type="match status" value="1"/>
</dbReference>
<dbReference type="SUPFAM" id="SSF52540">
    <property type="entry name" value="P-loop containing nucleoside triphosphate hydrolases"/>
    <property type="match status" value="1"/>
</dbReference>
<dbReference type="InterPro" id="IPR011990">
    <property type="entry name" value="TPR-like_helical_dom_sf"/>
</dbReference>
<name>A0AAD7KGP0_9AGAR</name>
<comment type="caution">
    <text evidence="2">The sequence shown here is derived from an EMBL/GenBank/DDBJ whole genome shotgun (WGS) entry which is preliminary data.</text>
</comment>
<dbReference type="Gene3D" id="1.25.40.10">
    <property type="entry name" value="Tetratricopeptide repeat domain"/>
    <property type="match status" value="1"/>
</dbReference>
<dbReference type="EMBL" id="JARJLG010000001">
    <property type="protein sequence ID" value="KAJ7785213.1"/>
    <property type="molecule type" value="Genomic_DNA"/>
</dbReference>
<gene>
    <name evidence="2" type="ORF">DFH07DRAFT_5435</name>
</gene>
<dbReference type="InterPro" id="IPR027417">
    <property type="entry name" value="P-loop_NTPase"/>
</dbReference>
<reference evidence="2" key="1">
    <citation type="submission" date="2023-03" db="EMBL/GenBank/DDBJ databases">
        <title>Massive genome expansion in bonnet fungi (Mycena s.s.) driven by repeated elements and novel gene families across ecological guilds.</title>
        <authorList>
            <consortium name="Lawrence Berkeley National Laboratory"/>
            <person name="Harder C.B."/>
            <person name="Miyauchi S."/>
            <person name="Viragh M."/>
            <person name="Kuo A."/>
            <person name="Thoen E."/>
            <person name="Andreopoulos B."/>
            <person name="Lu D."/>
            <person name="Skrede I."/>
            <person name="Drula E."/>
            <person name="Henrissat B."/>
            <person name="Morin E."/>
            <person name="Kohler A."/>
            <person name="Barry K."/>
            <person name="LaButti K."/>
            <person name="Morin E."/>
            <person name="Salamov A."/>
            <person name="Lipzen A."/>
            <person name="Mereny Z."/>
            <person name="Hegedus B."/>
            <person name="Baldrian P."/>
            <person name="Stursova M."/>
            <person name="Weitz H."/>
            <person name="Taylor A."/>
            <person name="Grigoriev I.V."/>
            <person name="Nagy L.G."/>
            <person name="Martin F."/>
            <person name="Kauserud H."/>
        </authorList>
    </citation>
    <scope>NUCLEOTIDE SEQUENCE</scope>
    <source>
        <strain evidence="2">CBHHK188m</strain>
    </source>
</reference>
<accession>A0AAD7KGP0</accession>
<organism evidence="2 3">
    <name type="scientific">Mycena maculata</name>
    <dbReference type="NCBI Taxonomy" id="230809"/>
    <lineage>
        <taxon>Eukaryota</taxon>
        <taxon>Fungi</taxon>
        <taxon>Dikarya</taxon>
        <taxon>Basidiomycota</taxon>
        <taxon>Agaricomycotina</taxon>
        <taxon>Agaricomycetes</taxon>
        <taxon>Agaricomycetidae</taxon>
        <taxon>Agaricales</taxon>
        <taxon>Marasmiineae</taxon>
        <taxon>Mycenaceae</taxon>
        <taxon>Mycena</taxon>
    </lineage>
</organism>
<dbReference type="PANTHER" id="PTHR47691:SF3">
    <property type="entry name" value="HTH-TYPE TRANSCRIPTIONAL REGULATOR RV0890C-RELATED"/>
    <property type="match status" value="1"/>
</dbReference>
<dbReference type="Gene3D" id="3.40.50.300">
    <property type="entry name" value="P-loop containing nucleotide triphosphate hydrolases"/>
    <property type="match status" value="1"/>
</dbReference>
<feature type="domain" description="Novel STAND NTPase 1" evidence="1">
    <location>
        <begin position="45"/>
        <end position="184"/>
    </location>
</feature>
<dbReference type="AlphaFoldDB" id="A0AAD7KGP0"/>